<dbReference type="InterPro" id="IPR016181">
    <property type="entry name" value="Acyl_CoA_acyltransferase"/>
</dbReference>
<dbReference type="SUPFAM" id="SSF55729">
    <property type="entry name" value="Acyl-CoA N-acyltransferases (Nat)"/>
    <property type="match status" value="1"/>
</dbReference>
<reference evidence="2" key="2">
    <citation type="submission" date="2023-06" db="EMBL/GenBank/DDBJ databases">
        <authorList>
            <consortium name="Lawrence Berkeley National Laboratory"/>
            <person name="Haridas S."/>
            <person name="Hensen N."/>
            <person name="Bonometti L."/>
            <person name="Westerberg I."/>
            <person name="Brannstrom I.O."/>
            <person name="Guillou S."/>
            <person name="Cros-Aarteil S."/>
            <person name="Calhoun S."/>
            <person name="Kuo A."/>
            <person name="Mondo S."/>
            <person name="Pangilinan J."/>
            <person name="Riley R."/>
            <person name="Labutti K."/>
            <person name="Andreopoulos B."/>
            <person name="Lipzen A."/>
            <person name="Chen C."/>
            <person name="Yanf M."/>
            <person name="Daum C."/>
            <person name="Ng V."/>
            <person name="Clum A."/>
            <person name="Steindorff A."/>
            <person name="Ohm R."/>
            <person name="Martin F."/>
            <person name="Silar P."/>
            <person name="Natvig D."/>
            <person name="Lalanne C."/>
            <person name="Gautier V."/>
            <person name="Ament-Velasquez S.L."/>
            <person name="Kruys A."/>
            <person name="Hutchinson M.I."/>
            <person name="Powell A.J."/>
            <person name="Barry K."/>
            <person name="Miller A.N."/>
            <person name="Grigoriev I.V."/>
            <person name="Debuchy R."/>
            <person name="Gladieux P."/>
            <person name="Thoren M.H."/>
            <person name="Johannesson H."/>
        </authorList>
    </citation>
    <scope>NUCLEOTIDE SEQUENCE</scope>
    <source>
        <strain evidence="2">SMH4131-1</strain>
    </source>
</reference>
<dbReference type="AlphaFoldDB" id="A0AAE0IP81"/>
<organism evidence="2 3">
    <name type="scientific">Cercophora scortea</name>
    <dbReference type="NCBI Taxonomy" id="314031"/>
    <lineage>
        <taxon>Eukaryota</taxon>
        <taxon>Fungi</taxon>
        <taxon>Dikarya</taxon>
        <taxon>Ascomycota</taxon>
        <taxon>Pezizomycotina</taxon>
        <taxon>Sordariomycetes</taxon>
        <taxon>Sordariomycetidae</taxon>
        <taxon>Sordariales</taxon>
        <taxon>Lasiosphaeriaceae</taxon>
        <taxon>Cercophora</taxon>
    </lineage>
</organism>
<keyword evidence="3" id="KW-1185">Reference proteome</keyword>
<dbReference type="PANTHER" id="PTHR42791:SF2">
    <property type="entry name" value="N-ACETYLTRANSFERASE DOMAIN-CONTAINING PROTEIN"/>
    <property type="match status" value="1"/>
</dbReference>
<dbReference type="GO" id="GO:0016747">
    <property type="term" value="F:acyltransferase activity, transferring groups other than amino-acyl groups"/>
    <property type="evidence" value="ECO:0007669"/>
    <property type="project" value="InterPro"/>
</dbReference>
<evidence type="ECO:0000313" key="3">
    <source>
        <dbReference type="Proteomes" id="UP001286456"/>
    </source>
</evidence>
<dbReference type="Pfam" id="PF13673">
    <property type="entry name" value="Acetyltransf_10"/>
    <property type="match status" value="1"/>
</dbReference>
<comment type="caution">
    <text evidence="2">The sequence shown here is derived from an EMBL/GenBank/DDBJ whole genome shotgun (WGS) entry which is preliminary data.</text>
</comment>
<reference evidence="2" key="1">
    <citation type="journal article" date="2023" name="Mol. Phylogenet. Evol.">
        <title>Genome-scale phylogeny and comparative genomics of the fungal order Sordariales.</title>
        <authorList>
            <person name="Hensen N."/>
            <person name="Bonometti L."/>
            <person name="Westerberg I."/>
            <person name="Brannstrom I.O."/>
            <person name="Guillou S."/>
            <person name="Cros-Aarteil S."/>
            <person name="Calhoun S."/>
            <person name="Haridas S."/>
            <person name="Kuo A."/>
            <person name="Mondo S."/>
            <person name="Pangilinan J."/>
            <person name="Riley R."/>
            <person name="LaButti K."/>
            <person name="Andreopoulos B."/>
            <person name="Lipzen A."/>
            <person name="Chen C."/>
            <person name="Yan M."/>
            <person name="Daum C."/>
            <person name="Ng V."/>
            <person name="Clum A."/>
            <person name="Steindorff A."/>
            <person name="Ohm R.A."/>
            <person name="Martin F."/>
            <person name="Silar P."/>
            <person name="Natvig D.O."/>
            <person name="Lalanne C."/>
            <person name="Gautier V."/>
            <person name="Ament-Velasquez S.L."/>
            <person name="Kruys A."/>
            <person name="Hutchinson M.I."/>
            <person name="Powell A.J."/>
            <person name="Barry K."/>
            <person name="Miller A.N."/>
            <person name="Grigoriev I.V."/>
            <person name="Debuchy R."/>
            <person name="Gladieux P."/>
            <person name="Hiltunen Thoren M."/>
            <person name="Johannesson H."/>
        </authorList>
    </citation>
    <scope>NUCLEOTIDE SEQUENCE</scope>
    <source>
        <strain evidence="2">SMH4131-1</strain>
    </source>
</reference>
<dbReference type="EMBL" id="JAUEPO010000003">
    <property type="protein sequence ID" value="KAK3328689.1"/>
    <property type="molecule type" value="Genomic_DNA"/>
</dbReference>
<dbReference type="PANTHER" id="PTHR42791">
    <property type="entry name" value="GNAT FAMILY ACETYLTRANSFERASE"/>
    <property type="match status" value="1"/>
</dbReference>
<dbReference type="Proteomes" id="UP001286456">
    <property type="component" value="Unassembled WGS sequence"/>
</dbReference>
<proteinExistence type="predicted"/>
<dbReference type="CDD" id="cd04301">
    <property type="entry name" value="NAT_SF"/>
    <property type="match status" value="1"/>
</dbReference>
<evidence type="ECO:0000313" key="2">
    <source>
        <dbReference type="EMBL" id="KAK3328689.1"/>
    </source>
</evidence>
<sequence>MGDMCFPDRQLAIRHATLADLEDITTVAQDGFPDDPEFNYRFPYRHDFPDDNRKWVREEYREYLSQPDKYAVVVATASENHDKPVALSVWDIAVQTAHRGGDLGVPDNRSLEPRRRDVNAAHFREFKNRMDEGFAKYFSKHGSDQIHLWLLCTRPAFRRRGAGTSLCQWGLGYAARAGIRHATVLASPMGKLLYQEVGFVLNGSFFVGPVEGDDEDEKLEIWALTSYVLGEGSE</sequence>
<evidence type="ECO:0000259" key="1">
    <source>
        <dbReference type="Pfam" id="PF13673"/>
    </source>
</evidence>
<dbReference type="Gene3D" id="3.40.630.30">
    <property type="match status" value="1"/>
</dbReference>
<dbReference type="InterPro" id="IPR000182">
    <property type="entry name" value="GNAT_dom"/>
</dbReference>
<accession>A0AAE0IP81</accession>
<dbReference type="InterPro" id="IPR052523">
    <property type="entry name" value="Trichothecene_AcTrans"/>
</dbReference>
<gene>
    <name evidence="2" type="ORF">B0T19DRAFT_197521</name>
</gene>
<protein>
    <submittedName>
        <fullName evidence="2">Acyl-CoA N-acyltransferase</fullName>
    </submittedName>
</protein>
<feature type="domain" description="N-acetyltransferase" evidence="1">
    <location>
        <begin position="143"/>
        <end position="203"/>
    </location>
</feature>
<name>A0AAE0IP81_9PEZI</name>